<keyword evidence="4" id="KW-0997">Cell inner membrane</keyword>
<feature type="transmembrane region" description="Helical" evidence="8">
    <location>
        <begin position="72"/>
        <end position="90"/>
    </location>
</feature>
<name>A0AA87UD54_RHIRH</name>
<feature type="transmembrane region" description="Helical" evidence="8">
    <location>
        <begin position="217"/>
        <end position="240"/>
    </location>
</feature>
<evidence type="ECO:0000256" key="6">
    <source>
        <dbReference type="ARBA" id="ARBA00022989"/>
    </source>
</evidence>
<dbReference type="CDD" id="cd06579">
    <property type="entry name" value="TM_PBP1_transp_AraH_like"/>
    <property type="match status" value="1"/>
</dbReference>
<dbReference type="PROSITE" id="PS51257">
    <property type="entry name" value="PROKAR_LIPOPROTEIN"/>
    <property type="match status" value="1"/>
</dbReference>
<gene>
    <name evidence="9" type="ORF">RRH01S_31_00100</name>
</gene>
<evidence type="ECO:0000256" key="3">
    <source>
        <dbReference type="ARBA" id="ARBA00022475"/>
    </source>
</evidence>
<dbReference type="AlphaFoldDB" id="A0AA87UD54"/>
<protein>
    <submittedName>
        <fullName evidence="9">ABC transporter permease protein</fullName>
    </submittedName>
</protein>
<feature type="transmembrane region" description="Helical" evidence="8">
    <location>
        <begin position="124"/>
        <end position="143"/>
    </location>
</feature>
<comment type="caution">
    <text evidence="9">The sequence shown here is derived from an EMBL/GenBank/DDBJ whole genome shotgun (WGS) entry which is preliminary data.</text>
</comment>
<evidence type="ECO:0000313" key="10">
    <source>
        <dbReference type="Proteomes" id="UP000026941"/>
    </source>
</evidence>
<keyword evidence="7 8" id="KW-0472">Membrane</keyword>
<comment type="subcellular location">
    <subcellularLocation>
        <location evidence="1">Cell membrane</location>
        <topology evidence="1">Multi-pass membrane protein</topology>
    </subcellularLocation>
</comment>
<evidence type="ECO:0000256" key="1">
    <source>
        <dbReference type="ARBA" id="ARBA00004651"/>
    </source>
</evidence>
<organism evidence="9 10">
    <name type="scientific">Rhizobium rhizogenes NBRC 13257</name>
    <dbReference type="NCBI Taxonomy" id="1220581"/>
    <lineage>
        <taxon>Bacteria</taxon>
        <taxon>Pseudomonadati</taxon>
        <taxon>Pseudomonadota</taxon>
        <taxon>Alphaproteobacteria</taxon>
        <taxon>Hyphomicrobiales</taxon>
        <taxon>Rhizobiaceae</taxon>
        <taxon>Rhizobium/Agrobacterium group</taxon>
        <taxon>Rhizobium</taxon>
    </lineage>
</organism>
<evidence type="ECO:0000313" key="9">
    <source>
        <dbReference type="EMBL" id="GAJ97078.1"/>
    </source>
</evidence>
<evidence type="ECO:0000256" key="4">
    <source>
        <dbReference type="ARBA" id="ARBA00022519"/>
    </source>
</evidence>
<dbReference type="InterPro" id="IPR001851">
    <property type="entry name" value="ABC_transp_permease"/>
</dbReference>
<feature type="transmembrane region" description="Helical" evidence="8">
    <location>
        <begin position="173"/>
        <end position="196"/>
    </location>
</feature>
<dbReference type="Pfam" id="PF02653">
    <property type="entry name" value="BPD_transp_2"/>
    <property type="match status" value="1"/>
</dbReference>
<evidence type="ECO:0000256" key="5">
    <source>
        <dbReference type="ARBA" id="ARBA00022692"/>
    </source>
</evidence>
<feature type="transmembrane region" description="Helical" evidence="8">
    <location>
        <begin position="12"/>
        <end position="35"/>
    </location>
</feature>
<reference evidence="9 10" key="1">
    <citation type="submission" date="2014-05" db="EMBL/GenBank/DDBJ databases">
        <title>Whole genome shotgun sequence of Rhizobium rhizogenes NBRC 13257.</title>
        <authorList>
            <person name="Katano-Makiyama Y."/>
            <person name="Hosoyama A."/>
            <person name="Hashimoto M."/>
            <person name="Hosoyama Y."/>
            <person name="Noguchi M."/>
            <person name="Tsuchikane K."/>
            <person name="Kimura A."/>
            <person name="Ohji S."/>
            <person name="Ichikawa N."/>
            <person name="Yamazoe A."/>
            <person name="Fujita N."/>
        </authorList>
    </citation>
    <scope>NUCLEOTIDE SEQUENCE [LARGE SCALE GENOMIC DNA]</scope>
    <source>
        <strain evidence="9 10">NBRC 13257</strain>
    </source>
</reference>
<sequence length="331" mass="34946">MSSSARTKRKPLAVTQEAIVFLIFVVAFACFSIFLRGFFTFDNIGSLLQNVAILGILGLAMGLVVIGRGIDLAIVAIMAITMAWSLNLMNMGYLPIVALAAGLALALIIGAIQGFLIAYVEIPAIFATLAMGTVVYGFGRVALVDQDIIYLSGDAGPLQKIGGGTFLDIPVPVWLMCTLALLIFVVLKYTKVGVFIRSMGDNPLRARIAGMPVRPLILLQYVISATIGFLAGLIMAMVVGSMNTRIVVSTMVYDVVLVVVLGGIGLSGGKGGVRNVIVGTLLIGTLLNGMTILDVPYTVQNIIKGLILLVAITADSIVNPRDEQTSQQGDI</sequence>
<evidence type="ECO:0000256" key="8">
    <source>
        <dbReference type="SAM" id="Phobius"/>
    </source>
</evidence>
<feature type="transmembrane region" description="Helical" evidence="8">
    <location>
        <begin position="246"/>
        <end position="266"/>
    </location>
</feature>
<proteinExistence type="predicted"/>
<feature type="transmembrane region" description="Helical" evidence="8">
    <location>
        <begin position="47"/>
        <end position="65"/>
    </location>
</feature>
<dbReference type="RefSeq" id="WP_042477611.1">
    <property type="nucleotide sequence ID" value="NZ_BAYX01000031.1"/>
</dbReference>
<evidence type="ECO:0000256" key="2">
    <source>
        <dbReference type="ARBA" id="ARBA00022448"/>
    </source>
</evidence>
<dbReference type="EMBL" id="BAYX01000031">
    <property type="protein sequence ID" value="GAJ97078.1"/>
    <property type="molecule type" value="Genomic_DNA"/>
</dbReference>
<dbReference type="GO" id="GO:0022857">
    <property type="term" value="F:transmembrane transporter activity"/>
    <property type="evidence" value="ECO:0007669"/>
    <property type="project" value="InterPro"/>
</dbReference>
<accession>A0AA87UD54</accession>
<dbReference type="PANTHER" id="PTHR32196:SF21">
    <property type="entry name" value="ABC TRANSPORTER PERMEASE PROTEIN YPHD-RELATED"/>
    <property type="match status" value="1"/>
</dbReference>
<dbReference type="PANTHER" id="PTHR32196">
    <property type="entry name" value="ABC TRANSPORTER PERMEASE PROTEIN YPHD-RELATED-RELATED"/>
    <property type="match status" value="1"/>
</dbReference>
<keyword evidence="6 8" id="KW-1133">Transmembrane helix</keyword>
<keyword evidence="3" id="KW-1003">Cell membrane</keyword>
<dbReference type="GO" id="GO:0005886">
    <property type="term" value="C:plasma membrane"/>
    <property type="evidence" value="ECO:0007669"/>
    <property type="project" value="UniProtKB-SubCell"/>
</dbReference>
<evidence type="ECO:0000256" key="7">
    <source>
        <dbReference type="ARBA" id="ARBA00023136"/>
    </source>
</evidence>
<keyword evidence="2" id="KW-0813">Transport</keyword>
<feature type="transmembrane region" description="Helical" evidence="8">
    <location>
        <begin position="96"/>
        <end position="117"/>
    </location>
</feature>
<dbReference type="Proteomes" id="UP000026941">
    <property type="component" value="Unassembled WGS sequence"/>
</dbReference>
<keyword evidence="5 8" id="KW-0812">Transmembrane</keyword>
<feature type="transmembrane region" description="Helical" evidence="8">
    <location>
        <begin position="273"/>
        <end position="293"/>
    </location>
</feature>